<name>A0A923NEI8_9FIRM</name>
<evidence type="ECO:0000259" key="10">
    <source>
        <dbReference type="PROSITE" id="PS51379"/>
    </source>
</evidence>
<comment type="catalytic activity">
    <reaction evidence="9">
        <text>glycyl-[protein] + reduced [flavodoxin] + S-adenosyl-L-methionine = glycin-2-yl radical-[protein] + semiquinone [flavodoxin] + 5'-deoxyadenosine + L-methionine + H(+)</text>
        <dbReference type="Rhea" id="RHEA:61976"/>
        <dbReference type="Rhea" id="RHEA-COMP:10622"/>
        <dbReference type="Rhea" id="RHEA-COMP:14480"/>
        <dbReference type="Rhea" id="RHEA-COMP:15993"/>
        <dbReference type="Rhea" id="RHEA-COMP:15994"/>
        <dbReference type="ChEBI" id="CHEBI:15378"/>
        <dbReference type="ChEBI" id="CHEBI:17319"/>
        <dbReference type="ChEBI" id="CHEBI:29947"/>
        <dbReference type="ChEBI" id="CHEBI:32722"/>
        <dbReference type="ChEBI" id="CHEBI:57618"/>
        <dbReference type="ChEBI" id="CHEBI:57844"/>
        <dbReference type="ChEBI" id="CHEBI:59789"/>
        <dbReference type="ChEBI" id="CHEBI:140311"/>
    </reaction>
</comment>
<dbReference type="PROSITE" id="PS01087">
    <property type="entry name" value="RADICAL_ACTIVATING"/>
    <property type="match status" value="1"/>
</dbReference>
<dbReference type="PROSITE" id="PS00198">
    <property type="entry name" value="4FE4S_FER_1"/>
    <property type="match status" value="1"/>
</dbReference>
<accession>A0A923NEI8</accession>
<keyword evidence="3" id="KW-0004">4Fe-4S</keyword>
<dbReference type="SUPFAM" id="SSF102114">
    <property type="entry name" value="Radical SAM enzymes"/>
    <property type="match status" value="1"/>
</dbReference>
<sequence>MSNQSASVLVGSIQKFSVEDGPGIRTTVFLKGCPLSCKWCHNPEMIDAGQQLISSPNNCIGCGHCIQICPQNAISLDPEKGIHIDRNTCNVCLKCAKECYAQALRPVAKEMTIDEILATAEQDKRFYDHTGGGITVSGGEMLTHADFVGSLIDEAAKRGIHVCLDTSGFGDGKALQKLARKENVTDILYDMKAIDDEVHQAYTGVSNKRILENLRMLAEDPETSEKLWLRMPLVQGVNDTEEIIRSTGEFYQEIGVKKVNLLPYHNLGISKERNVGGVQEEFQPPSEEWLTKIENYFKKELYLDVSILGRV</sequence>
<evidence type="ECO:0000313" key="13">
    <source>
        <dbReference type="Proteomes" id="UP000644115"/>
    </source>
</evidence>
<dbReference type="InterPro" id="IPR017900">
    <property type="entry name" value="4Fe4S_Fe_S_CS"/>
</dbReference>
<dbReference type="InterPro" id="IPR012839">
    <property type="entry name" value="Organic_radical_activase"/>
</dbReference>
<dbReference type="InterPro" id="IPR013785">
    <property type="entry name" value="Aldolase_TIM"/>
</dbReference>
<evidence type="ECO:0000256" key="2">
    <source>
        <dbReference type="ARBA" id="ARBA00009777"/>
    </source>
</evidence>
<dbReference type="PIRSF" id="PIRSF000371">
    <property type="entry name" value="PFL_act_enz"/>
    <property type="match status" value="1"/>
</dbReference>
<dbReference type="Gene3D" id="3.20.20.70">
    <property type="entry name" value="Aldolase class I"/>
    <property type="match status" value="1"/>
</dbReference>
<feature type="domain" description="4Fe-4S ferredoxin-type" evidence="10">
    <location>
        <begin position="49"/>
        <end position="79"/>
    </location>
</feature>
<comment type="cofactor">
    <cofactor evidence="1">
        <name>[4Fe-4S] cluster</name>
        <dbReference type="ChEBI" id="CHEBI:49883"/>
    </cofactor>
</comment>
<dbReference type="Pfam" id="PF00037">
    <property type="entry name" value="Fer4"/>
    <property type="match status" value="1"/>
</dbReference>
<dbReference type="Gene3D" id="3.30.70.20">
    <property type="match status" value="1"/>
</dbReference>
<dbReference type="InterPro" id="IPR001989">
    <property type="entry name" value="Radical_activat_CS"/>
</dbReference>
<dbReference type="InterPro" id="IPR034457">
    <property type="entry name" value="Organic_radical-activating"/>
</dbReference>
<dbReference type="InterPro" id="IPR058240">
    <property type="entry name" value="rSAM_sf"/>
</dbReference>
<dbReference type="Pfam" id="PF04055">
    <property type="entry name" value="Radical_SAM"/>
    <property type="match status" value="1"/>
</dbReference>
<dbReference type="AlphaFoldDB" id="A0A923NEI8"/>
<comment type="similarity">
    <text evidence="2">Belongs to the organic radical-activating enzymes family.</text>
</comment>
<dbReference type="GO" id="GO:0046872">
    <property type="term" value="F:metal ion binding"/>
    <property type="evidence" value="ECO:0007669"/>
    <property type="project" value="UniProtKB-KW"/>
</dbReference>
<dbReference type="InterPro" id="IPR007197">
    <property type="entry name" value="rSAM"/>
</dbReference>
<keyword evidence="8" id="KW-0411">Iron-sulfur</keyword>
<evidence type="ECO:0000256" key="7">
    <source>
        <dbReference type="ARBA" id="ARBA00023004"/>
    </source>
</evidence>
<dbReference type="SFLD" id="SFLDG01118">
    <property type="entry name" value="activating_enzymes__group_2"/>
    <property type="match status" value="1"/>
</dbReference>
<dbReference type="PROSITE" id="PS51918">
    <property type="entry name" value="RADICAL_SAM"/>
    <property type="match status" value="1"/>
</dbReference>
<reference evidence="12" key="1">
    <citation type="submission" date="2020-08" db="EMBL/GenBank/DDBJ databases">
        <authorList>
            <person name="Liu C."/>
            <person name="Sun Q."/>
        </authorList>
    </citation>
    <scope>NUCLEOTIDE SEQUENCE</scope>
    <source>
        <strain evidence="12">BX16</strain>
    </source>
</reference>
<keyword evidence="13" id="KW-1185">Reference proteome</keyword>
<keyword evidence="6" id="KW-0560">Oxidoreductase</keyword>
<dbReference type="InterPro" id="IPR040074">
    <property type="entry name" value="BssD/PflA/YjjW"/>
</dbReference>
<comment type="caution">
    <text evidence="12">The sequence shown here is derived from an EMBL/GenBank/DDBJ whole genome shotgun (WGS) entry which is preliminary data.</text>
</comment>
<evidence type="ECO:0000259" key="11">
    <source>
        <dbReference type="PROSITE" id="PS51918"/>
    </source>
</evidence>
<evidence type="ECO:0000256" key="3">
    <source>
        <dbReference type="ARBA" id="ARBA00022485"/>
    </source>
</evidence>
<protein>
    <submittedName>
        <fullName evidence="12">Glycyl-radical enzyme activating protein</fullName>
    </submittedName>
</protein>
<feature type="domain" description="4Fe-4S ferredoxin-type" evidence="10">
    <location>
        <begin position="80"/>
        <end position="109"/>
    </location>
</feature>
<evidence type="ECO:0000256" key="9">
    <source>
        <dbReference type="ARBA" id="ARBA00047365"/>
    </source>
</evidence>
<dbReference type="RefSeq" id="WP_249287055.1">
    <property type="nucleotide sequence ID" value="NZ_JACRWC010000081.1"/>
</dbReference>
<keyword evidence="5" id="KW-0479">Metal-binding</keyword>
<evidence type="ECO:0000256" key="5">
    <source>
        <dbReference type="ARBA" id="ARBA00022723"/>
    </source>
</evidence>
<evidence type="ECO:0000256" key="8">
    <source>
        <dbReference type="ARBA" id="ARBA00023014"/>
    </source>
</evidence>
<dbReference type="PANTHER" id="PTHR30352:SF4">
    <property type="entry name" value="PYRUVATE FORMATE-LYASE 2-ACTIVATING ENZYME"/>
    <property type="match status" value="1"/>
</dbReference>
<dbReference type="InterPro" id="IPR017896">
    <property type="entry name" value="4Fe4S_Fe-S-bd"/>
</dbReference>
<dbReference type="NCBIfam" id="TIGR02494">
    <property type="entry name" value="PFLE_PFLC"/>
    <property type="match status" value="1"/>
</dbReference>
<organism evidence="12 13">
    <name type="scientific">Lentihominibacter faecis</name>
    <dbReference type="NCBI Taxonomy" id="2764712"/>
    <lineage>
        <taxon>Bacteria</taxon>
        <taxon>Bacillati</taxon>
        <taxon>Bacillota</taxon>
        <taxon>Clostridia</taxon>
        <taxon>Peptostreptococcales</taxon>
        <taxon>Anaerovoracaceae</taxon>
        <taxon>Lentihominibacter</taxon>
    </lineage>
</organism>
<evidence type="ECO:0000256" key="6">
    <source>
        <dbReference type="ARBA" id="ARBA00023002"/>
    </source>
</evidence>
<evidence type="ECO:0000256" key="1">
    <source>
        <dbReference type="ARBA" id="ARBA00001966"/>
    </source>
</evidence>
<evidence type="ECO:0000313" key="12">
    <source>
        <dbReference type="EMBL" id="MBC5999641.1"/>
    </source>
</evidence>
<evidence type="ECO:0000256" key="4">
    <source>
        <dbReference type="ARBA" id="ARBA00022691"/>
    </source>
</evidence>
<dbReference type="Proteomes" id="UP000644115">
    <property type="component" value="Unassembled WGS sequence"/>
</dbReference>
<keyword evidence="4" id="KW-0949">S-adenosyl-L-methionine</keyword>
<dbReference type="PANTHER" id="PTHR30352">
    <property type="entry name" value="PYRUVATE FORMATE-LYASE-ACTIVATING ENZYME"/>
    <property type="match status" value="1"/>
</dbReference>
<dbReference type="PROSITE" id="PS51379">
    <property type="entry name" value="4FE4S_FER_2"/>
    <property type="match status" value="2"/>
</dbReference>
<dbReference type="GO" id="GO:0016491">
    <property type="term" value="F:oxidoreductase activity"/>
    <property type="evidence" value="ECO:0007669"/>
    <property type="project" value="UniProtKB-KW"/>
</dbReference>
<dbReference type="SFLD" id="SFLDG01066">
    <property type="entry name" value="organic_radical-activating_enz"/>
    <property type="match status" value="1"/>
</dbReference>
<keyword evidence="7" id="KW-0408">Iron</keyword>
<dbReference type="SFLD" id="SFLDS00029">
    <property type="entry name" value="Radical_SAM"/>
    <property type="match status" value="1"/>
</dbReference>
<dbReference type="GO" id="GO:0051539">
    <property type="term" value="F:4 iron, 4 sulfur cluster binding"/>
    <property type="evidence" value="ECO:0007669"/>
    <property type="project" value="UniProtKB-KW"/>
</dbReference>
<proteinExistence type="inferred from homology"/>
<feature type="domain" description="Radical SAM core" evidence="11">
    <location>
        <begin position="19"/>
        <end position="308"/>
    </location>
</feature>
<gene>
    <name evidence="12" type="ORF">H8876_06475</name>
</gene>
<dbReference type="EMBL" id="JACRWC010000081">
    <property type="protein sequence ID" value="MBC5999641.1"/>
    <property type="molecule type" value="Genomic_DNA"/>
</dbReference>
<dbReference type="SUPFAM" id="SSF54862">
    <property type="entry name" value="4Fe-4S ferredoxins"/>
    <property type="match status" value="1"/>
</dbReference>